<keyword evidence="6" id="KW-1185">Reference proteome</keyword>
<dbReference type="GO" id="GO:0005737">
    <property type="term" value="C:cytoplasm"/>
    <property type="evidence" value="ECO:0007669"/>
    <property type="project" value="UniProtKB-SubCell"/>
</dbReference>
<gene>
    <name evidence="5" type="ORF">EDD72_11435</name>
</gene>
<evidence type="ECO:0000256" key="3">
    <source>
        <dbReference type="ARBA" id="ARBA00022490"/>
    </source>
</evidence>
<dbReference type="Pfam" id="PF04358">
    <property type="entry name" value="DsrC"/>
    <property type="match status" value="1"/>
</dbReference>
<comment type="similarity">
    <text evidence="2">Belongs to the DsrC/TusE family.</text>
</comment>
<dbReference type="InterPro" id="IPR042072">
    <property type="entry name" value="DsrC-like_C"/>
</dbReference>
<dbReference type="PIRSF" id="PIRSF006223">
    <property type="entry name" value="DsrC_TusE"/>
    <property type="match status" value="1"/>
</dbReference>
<dbReference type="EMBL" id="SMAB01000014">
    <property type="protein sequence ID" value="TCS81057.1"/>
    <property type="molecule type" value="Genomic_DNA"/>
</dbReference>
<dbReference type="PANTHER" id="PTHR37010">
    <property type="entry name" value="SULFURTRANSFERASE TUSE"/>
    <property type="match status" value="1"/>
</dbReference>
<keyword evidence="3" id="KW-0963">Cytoplasm</keyword>
<accession>A0A4R3KD35</accession>
<evidence type="ECO:0000313" key="5">
    <source>
        <dbReference type="EMBL" id="TCS81057.1"/>
    </source>
</evidence>
<dbReference type="RefSeq" id="WP_132769500.1">
    <property type="nucleotide sequence ID" value="NZ_SMAB01000014.1"/>
</dbReference>
<organism evidence="5 6">
    <name type="scientific">Tepidibacillus fermentans</name>
    <dbReference type="NCBI Taxonomy" id="1281767"/>
    <lineage>
        <taxon>Bacteria</taxon>
        <taxon>Bacillati</taxon>
        <taxon>Bacillota</taxon>
        <taxon>Bacilli</taxon>
        <taxon>Bacillales</taxon>
        <taxon>Bacillaceae</taxon>
        <taxon>Tepidibacillus</taxon>
    </lineage>
</organism>
<dbReference type="SUPFAM" id="SSF69721">
    <property type="entry name" value="DsrC, the gamma subunit of dissimilatory sulfite reductase"/>
    <property type="match status" value="1"/>
</dbReference>
<dbReference type="OrthoDB" id="9786347at2"/>
<comment type="subcellular location">
    <subcellularLocation>
        <location evidence="1">Cytoplasm</location>
    </subcellularLocation>
</comment>
<dbReference type="PANTHER" id="PTHR37010:SF1">
    <property type="entry name" value="SULFURTRANSFERASE TUSE"/>
    <property type="match status" value="1"/>
</dbReference>
<protein>
    <submittedName>
        <fullName evidence="5">tRNA 2-thiouridine synthesizing protein E</fullName>
    </submittedName>
</protein>
<proteinExistence type="inferred from homology"/>
<evidence type="ECO:0000313" key="6">
    <source>
        <dbReference type="Proteomes" id="UP000295788"/>
    </source>
</evidence>
<evidence type="ECO:0000256" key="2">
    <source>
        <dbReference type="ARBA" id="ARBA00005718"/>
    </source>
</evidence>
<dbReference type="Gene3D" id="3.30.1420.10">
    <property type="match status" value="1"/>
</dbReference>
<dbReference type="AlphaFoldDB" id="A0A4R3KD35"/>
<dbReference type="Gene3D" id="1.10.10.370">
    <property type="entry name" value="DsrC-like protein, C-terminal domain"/>
    <property type="match status" value="1"/>
</dbReference>
<name>A0A4R3KD35_9BACI</name>
<dbReference type="Proteomes" id="UP000295788">
    <property type="component" value="Unassembled WGS sequence"/>
</dbReference>
<feature type="active site" description="Cysteine persulfide intermediate" evidence="4">
    <location>
        <position position="104"/>
    </location>
</feature>
<comment type="caution">
    <text evidence="5">The sequence shown here is derived from an EMBL/GenBank/DDBJ whole genome shotgun (WGS) entry which is preliminary data.</text>
</comment>
<sequence length="105" mass="11586">MAEKLIAGYTVDVNEEGYLTNPDQWNKEIAAEIAQELGLGELTERHWKVIEFLQNDFKANGKLPTIRRVNKVGGISTKELYELFPDGPLVKAAKVAGLSKPASCV</sequence>
<reference evidence="5 6" key="1">
    <citation type="submission" date="2019-03" db="EMBL/GenBank/DDBJ databases">
        <title>Genomic Encyclopedia of Type Strains, Phase IV (KMG-IV): sequencing the most valuable type-strain genomes for metagenomic binning, comparative biology and taxonomic classification.</title>
        <authorList>
            <person name="Goeker M."/>
        </authorList>
    </citation>
    <scope>NUCLEOTIDE SEQUENCE [LARGE SCALE GENOMIC DNA]</scope>
    <source>
        <strain evidence="5 6">DSM 23802</strain>
    </source>
</reference>
<dbReference type="InterPro" id="IPR025526">
    <property type="entry name" value="DsrC-like_dom_sf"/>
</dbReference>
<dbReference type="GO" id="GO:0002143">
    <property type="term" value="P:tRNA wobble position uridine thiolation"/>
    <property type="evidence" value="ECO:0007669"/>
    <property type="project" value="TreeGrafter"/>
</dbReference>
<evidence type="ECO:0000256" key="1">
    <source>
        <dbReference type="ARBA" id="ARBA00004496"/>
    </source>
</evidence>
<dbReference type="InterPro" id="IPR007453">
    <property type="entry name" value="DsrC/TusE"/>
</dbReference>
<evidence type="ECO:0000256" key="4">
    <source>
        <dbReference type="PIRSR" id="PIRSR006223-50"/>
    </source>
</evidence>
<dbReference type="NCBIfam" id="TIGR03342">
    <property type="entry name" value="dsrC_tusE_dsvC"/>
    <property type="match status" value="1"/>
</dbReference>
<dbReference type="GO" id="GO:0097163">
    <property type="term" value="F:sulfur carrier activity"/>
    <property type="evidence" value="ECO:0007669"/>
    <property type="project" value="TreeGrafter"/>
</dbReference>
<dbReference type="InterPro" id="IPR043163">
    <property type="entry name" value="DsrC-like_N"/>
</dbReference>